<evidence type="ECO:0000313" key="2">
    <source>
        <dbReference type="EMBL" id="ARU99693.1"/>
    </source>
</evidence>
<protein>
    <recommendedName>
        <fullName evidence="4">GlcG protein</fullName>
    </recommendedName>
</protein>
<dbReference type="EMBL" id="CP015579">
    <property type="protein sequence ID" value="ARU95651.1"/>
    <property type="molecule type" value="Genomic_DNA"/>
</dbReference>
<reference evidence="1 3" key="1">
    <citation type="submission" date="2016-05" db="EMBL/GenBank/DDBJ databases">
        <title>Complete genome sequence of two 2,5-diketo-D-glunonic acid producing strain Tatumella citrea.</title>
        <authorList>
            <person name="Duan C."/>
            <person name="Yang J."/>
            <person name="Yang S."/>
        </authorList>
    </citation>
    <scope>NUCLEOTIDE SEQUENCE [LARGE SCALE GENOMIC DNA]</scope>
    <source>
        <strain evidence="2 3">ATCC 39140</strain>
        <strain evidence="1">DSM 13699</strain>
    </source>
</reference>
<dbReference type="AlphaFoldDB" id="A0A1Y0LC58"/>
<dbReference type="InterPro" id="IPR052517">
    <property type="entry name" value="GlcG_carb_metab_protein"/>
</dbReference>
<dbReference type="PANTHER" id="PTHR34309">
    <property type="entry name" value="SLR1406 PROTEIN"/>
    <property type="match status" value="1"/>
</dbReference>
<dbReference type="SUPFAM" id="SSF143744">
    <property type="entry name" value="GlcG-like"/>
    <property type="match status" value="1"/>
</dbReference>
<dbReference type="Pfam" id="PF03928">
    <property type="entry name" value="HbpS-like"/>
    <property type="match status" value="1"/>
</dbReference>
<dbReference type="OrthoDB" id="9800768at2"/>
<evidence type="ECO:0000313" key="1">
    <source>
        <dbReference type="EMBL" id="ARU95651.1"/>
    </source>
</evidence>
<dbReference type="EMBL" id="CP015581">
    <property type="protein sequence ID" value="ARU99693.1"/>
    <property type="molecule type" value="Genomic_DNA"/>
</dbReference>
<accession>A0A1Y0LC58</accession>
<dbReference type="PANTHER" id="PTHR34309:SF1">
    <property type="entry name" value="PROTEIN GLCG"/>
    <property type="match status" value="1"/>
</dbReference>
<keyword evidence="3" id="KW-1185">Reference proteome</keyword>
<dbReference type="InterPro" id="IPR005624">
    <property type="entry name" value="PduO/GlcC-like"/>
</dbReference>
<dbReference type="Proteomes" id="UP000195814">
    <property type="component" value="Chromosome"/>
</dbReference>
<proteinExistence type="predicted"/>
<dbReference type="Proteomes" id="UP000195729">
    <property type="component" value="Chromosome"/>
</dbReference>
<evidence type="ECO:0000313" key="3">
    <source>
        <dbReference type="Proteomes" id="UP000195729"/>
    </source>
</evidence>
<evidence type="ECO:0008006" key="4">
    <source>
        <dbReference type="Google" id="ProtNLM"/>
    </source>
</evidence>
<gene>
    <name evidence="1" type="ORF">A7K98_19150</name>
    <name evidence="2" type="ORF">A7K99_19135</name>
</gene>
<dbReference type="InterPro" id="IPR038084">
    <property type="entry name" value="PduO/GlcC-like_sf"/>
</dbReference>
<name>A0A1Y0LC58_TATCI</name>
<dbReference type="Gene3D" id="3.30.450.150">
    <property type="entry name" value="Haem-degrading domain"/>
    <property type="match status" value="1"/>
</dbReference>
<dbReference type="KEGG" id="tci:A7K98_19150"/>
<dbReference type="RefSeq" id="WP_087490002.1">
    <property type="nucleotide sequence ID" value="NZ_CP015579.1"/>
</dbReference>
<sequence length="141" mass="14223">MSDRNSVSDVYLRPQITLSAAKKIIAAALNAAKESNLSLSVAVVDAAGDLTAFERSDRASGVTIDVALAKARTAARLQAPSKLFEDFINSGLNSFLATPGVTPLQGGVPVVVDGQVIGAVGVSGASGEEDNAIATRAAAAL</sequence>
<organism evidence="1">
    <name type="scientific">Tatumella citrea</name>
    <name type="common">Pantoea citrea</name>
    <dbReference type="NCBI Taxonomy" id="53336"/>
    <lineage>
        <taxon>Bacteria</taxon>
        <taxon>Pseudomonadati</taxon>
        <taxon>Pseudomonadota</taxon>
        <taxon>Gammaproteobacteria</taxon>
        <taxon>Enterobacterales</taxon>
        <taxon>Erwiniaceae</taxon>
        <taxon>Tatumella</taxon>
    </lineage>
</organism>